<keyword evidence="8" id="KW-0804">Transcription</keyword>
<dbReference type="NCBIfam" id="NF004602">
    <property type="entry name" value="PRK05932.2-4"/>
    <property type="match status" value="1"/>
</dbReference>
<evidence type="ECO:0000313" key="13">
    <source>
        <dbReference type="EMBL" id="EAK0468166.1"/>
    </source>
</evidence>
<evidence type="ECO:0000256" key="5">
    <source>
        <dbReference type="ARBA" id="ARBA00023015"/>
    </source>
</evidence>
<dbReference type="InterPro" id="IPR000394">
    <property type="entry name" value="RNA_pol_sigma_54"/>
</dbReference>
<evidence type="ECO:0000256" key="1">
    <source>
        <dbReference type="ARBA" id="ARBA00008798"/>
    </source>
</evidence>
<dbReference type="AlphaFoldDB" id="A0A5L4M7L5"/>
<dbReference type="EMBL" id="AACCXK010000001">
    <property type="protein sequence ID" value="EAK0452054.1"/>
    <property type="molecule type" value="Genomic_DNA"/>
</dbReference>
<evidence type="ECO:0000259" key="9">
    <source>
        <dbReference type="Pfam" id="PF04552"/>
    </source>
</evidence>
<dbReference type="GO" id="GO:0003677">
    <property type="term" value="F:DNA binding"/>
    <property type="evidence" value="ECO:0007669"/>
    <property type="project" value="UniProtKB-KW"/>
</dbReference>
<organism evidence="13">
    <name type="scientific">Campylobacter fetus</name>
    <dbReference type="NCBI Taxonomy" id="196"/>
    <lineage>
        <taxon>Bacteria</taxon>
        <taxon>Pseudomonadati</taxon>
        <taxon>Campylobacterota</taxon>
        <taxon>Epsilonproteobacteria</taxon>
        <taxon>Campylobacterales</taxon>
        <taxon>Campylobacteraceae</taxon>
        <taxon>Campylobacter</taxon>
    </lineage>
</organism>
<dbReference type="GO" id="GO:0016987">
    <property type="term" value="F:sigma factor activity"/>
    <property type="evidence" value="ECO:0007669"/>
    <property type="project" value="UniProtKB-KW"/>
</dbReference>
<dbReference type="EMBL" id="AABQDW010000006">
    <property type="protein sequence ID" value="EAI5407927.1"/>
    <property type="molecule type" value="Genomic_DNA"/>
</dbReference>
<feature type="domain" description="RNA polymerase sigma factor 54 DNA-binding" evidence="9">
    <location>
        <begin position="253"/>
        <end position="406"/>
    </location>
</feature>
<dbReference type="GO" id="GO:0006352">
    <property type="term" value="P:DNA-templated transcription initiation"/>
    <property type="evidence" value="ECO:0007669"/>
    <property type="project" value="InterPro"/>
</dbReference>
<dbReference type="PANTHER" id="PTHR32248:SF4">
    <property type="entry name" value="RNA POLYMERASE SIGMA-54 FACTOR"/>
    <property type="match status" value="1"/>
</dbReference>
<dbReference type="Pfam" id="PF04963">
    <property type="entry name" value="Sigma54_CBD"/>
    <property type="match status" value="1"/>
</dbReference>
<dbReference type="InterPro" id="IPR007046">
    <property type="entry name" value="RNA_pol_sigma_54_core-bd"/>
</dbReference>
<dbReference type="PANTHER" id="PTHR32248">
    <property type="entry name" value="RNA POLYMERASE SIGMA-54 FACTOR"/>
    <property type="match status" value="1"/>
</dbReference>
<dbReference type="NCBIfam" id="TIGR02395">
    <property type="entry name" value="rpoN_sigma"/>
    <property type="match status" value="1"/>
</dbReference>
<evidence type="ECO:0000256" key="2">
    <source>
        <dbReference type="ARBA" id="ARBA00022478"/>
    </source>
</evidence>
<evidence type="ECO:0000313" key="14">
    <source>
        <dbReference type="Proteomes" id="UP000557842"/>
    </source>
</evidence>
<dbReference type="PRINTS" id="PR00045">
    <property type="entry name" value="SIGMA54FCT"/>
</dbReference>
<reference evidence="13 14" key="1">
    <citation type="submission" date="2018-05" db="EMBL/GenBank/DDBJ databases">
        <authorList>
            <consortium name="PulseNet: The National Subtyping Network for Foodborne Disease Surveillance"/>
            <person name="Tarr C.L."/>
            <person name="Trees E."/>
            <person name="Katz L.S."/>
            <person name="Carleton-Romer H.A."/>
            <person name="Stroika S."/>
            <person name="Kucerova Z."/>
            <person name="Roache K.F."/>
            <person name="Sabol A.L."/>
            <person name="Besser J."/>
            <person name="Gerner-Smidt P."/>
        </authorList>
    </citation>
    <scope>NUCLEOTIDE SEQUENCE</scope>
    <source>
        <strain evidence="12">2014D-0197</strain>
        <strain evidence="11 14">2016D-0221</strain>
        <strain evidence="13">D4313</strain>
    </source>
</reference>
<keyword evidence="3" id="KW-0808">Transferase</keyword>
<dbReference type="PROSITE" id="PS50044">
    <property type="entry name" value="SIGMA54_3"/>
    <property type="match status" value="1"/>
</dbReference>
<dbReference type="EMBL" id="AACCXM010000001">
    <property type="protein sequence ID" value="EAK0468166.1"/>
    <property type="molecule type" value="Genomic_DNA"/>
</dbReference>
<evidence type="ECO:0000256" key="8">
    <source>
        <dbReference type="ARBA" id="ARBA00023163"/>
    </source>
</evidence>
<keyword evidence="7" id="KW-0238">DNA-binding</keyword>
<protein>
    <submittedName>
        <fullName evidence="13">RNA polymerase factor sigma-54</fullName>
    </submittedName>
</protein>
<dbReference type="Pfam" id="PF04552">
    <property type="entry name" value="Sigma54_DBD"/>
    <property type="match status" value="1"/>
</dbReference>
<keyword evidence="5" id="KW-0805">Transcription regulation</keyword>
<dbReference type="Gene3D" id="1.10.10.60">
    <property type="entry name" value="Homeodomain-like"/>
    <property type="match status" value="1"/>
</dbReference>
<evidence type="ECO:0000259" key="10">
    <source>
        <dbReference type="Pfam" id="PF04963"/>
    </source>
</evidence>
<dbReference type="InterPro" id="IPR038709">
    <property type="entry name" value="RpoN_core-bd_sf"/>
</dbReference>
<evidence type="ECO:0000256" key="3">
    <source>
        <dbReference type="ARBA" id="ARBA00022679"/>
    </source>
</evidence>
<evidence type="ECO:0000313" key="12">
    <source>
        <dbReference type="EMBL" id="EAK0452054.1"/>
    </source>
</evidence>
<gene>
    <name evidence="12" type="ORF">AAH17_00050</name>
    <name evidence="13" type="ORF">AAH24_02110</name>
    <name evidence="11" type="ORF">BVH53_04350</name>
</gene>
<proteinExistence type="inferred from homology"/>
<name>A0A5L4M7L5_CAMFE</name>
<evidence type="ECO:0000313" key="11">
    <source>
        <dbReference type="EMBL" id="EAI5407927.1"/>
    </source>
</evidence>
<evidence type="ECO:0000256" key="7">
    <source>
        <dbReference type="ARBA" id="ARBA00023125"/>
    </source>
</evidence>
<dbReference type="Gene3D" id="1.10.10.1330">
    <property type="entry name" value="RNA polymerase sigma-54 factor, core-binding domain"/>
    <property type="match status" value="1"/>
</dbReference>
<dbReference type="PROSITE" id="PS00718">
    <property type="entry name" value="SIGMA54_2"/>
    <property type="match status" value="1"/>
</dbReference>
<comment type="similarity">
    <text evidence="1">Belongs to the sigma-54 factor family.</text>
</comment>
<dbReference type="GO" id="GO:0000428">
    <property type="term" value="C:DNA-directed RNA polymerase complex"/>
    <property type="evidence" value="ECO:0007669"/>
    <property type="project" value="UniProtKB-KW"/>
</dbReference>
<dbReference type="PIRSF" id="PIRSF000774">
    <property type="entry name" value="RpoN"/>
    <property type="match status" value="1"/>
</dbReference>
<keyword evidence="2" id="KW-0240">DNA-directed RNA polymerase</keyword>
<dbReference type="GO" id="GO:0001216">
    <property type="term" value="F:DNA-binding transcription activator activity"/>
    <property type="evidence" value="ECO:0007669"/>
    <property type="project" value="InterPro"/>
</dbReference>
<accession>A0A5L4M7L5</accession>
<keyword evidence="4" id="KW-0548">Nucleotidyltransferase</keyword>
<dbReference type="Pfam" id="PF00309">
    <property type="entry name" value="Sigma54_AID"/>
    <property type="match status" value="1"/>
</dbReference>
<sequence length="412" mass="47749">MKLAQKVTQKAKLNQTLRNWLPILQASSDELKDTLEPFIKDNPFAALEITPKKHTKNFYGDLYKNSISDTIESSSIYKESLYEKLYSQINSPLFPTQKSIEIANLIVECINNEGYFEWDDHKFIKFEKSEVERIRLRFAYLEPTGVGALDYKESFIFQLDDIDCDDKIYTLVQTIINDFENLSRYTKQKYYEDAIKIIKKFKNPPAIEYLEDDSQIIPDIFVFNNDNGIEIKVNDEFYPDILIDTEGIDEKNEFVSSRVKEAKDLIDALEMRKSTLYKIGLMIIEYQYDYFLGGDIKPMKLKDIAGDLGRNPSTISRAIQNKFLSCARGIVPLKNFFAAAASEDISNAAIKDFVKNLIKNENHEKPLSDEAILSKIEKEFNIKLVRRTITKYRKALNIASSNERKRLYIINA</sequence>
<dbReference type="RefSeq" id="WP_038453373.1">
    <property type="nucleotide sequence ID" value="NZ_AABUZP020000005.1"/>
</dbReference>
<keyword evidence="6" id="KW-0731">Sigma factor</keyword>
<comment type="caution">
    <text evidence="13">The sequence shown here is derived from an EMBL/GenBank/DDBJ whole genome shotgun (WGS) entry which is preliminary data.</text>
</comment>
<dbReference type="Proteomes" id="UP000557842">
    <property type="component" value="Unassembled WGS sequence"/>
</dbReference>
<evidence type="ECO:0000256" key="6">
    <source>
        <dbReference type="ARBA" id="ARBA00023082"/>
    </source>
</evidence>
<dbReference type="GO" id="GO:0016779">
    <property type="term" value="F:nucleotidyltransferase activity"/>
    <property type="evidence" value="ECO:0007669"/>
    <property type="project" value="UniProtKB-KW"/>
</dbReference>
<feature type="domain" description="RNA polymerase sigma factor 54 core-binding" evidence="10">
    <location>
        <begin position="72"/>
        <end position="245"/>
    </location>
</feature>
<dbReference type="InterPro" id="IPR007634">
    <property type="entry name" value="RNA_pol_sigma_54_DNA-bd"/>
</dbReference>
<evidence type="ECO:0000256" key="4">
    <source>
        <dbReference type="ARBA" id="ARBA00022695"/>
    </source>
</evidence>